<dbReference type="SFLD" id="SFLDS00029">
    <property type="entry name" value="Radical_SAM"/>
    <property type="match status" value="1"/>
</dbReference>
<dbReference type="Pfam" id="PF04055">
    <property type="entry name" value="Radical_SAM"/>
    <property type="match status" value="1"/>
</dbReference>
<keyword evidence="10" id="KW-1185">Reference proteome</keyword>
<dbReference type="InterPro" id="IPR006638">
    <property type="entry name" value="Elp3/MiaA/NifB-like_rSAM"/>
</dbReference>
<evidence type="ECO:0000256" key="4">
    <source>
        <dbReference type="ARBA" id="ARBA00023004"/>
    </source>
</evidence>
<dbReference type="InterPro" id="IPR007197">
    <property type="entry name" value="rSAM"/>
</dbReference>
<dbReference type="InterPro" id="IPR023404">
    <property type="entry name" value="rSAM_horseshoe"/>
</dbReference>
<dbReference type="Gene3D" id="3.40.50.280">
    <property type="entry name" value="Cobalamin-binding domain"/>
    <property type="match status" value="1"/>
</dbReference>
<dbReference type="Pfam" id="PF13311">
    <property type="entry name" value="DUF4080"/>
    <property type="match status" value="1"/>
</dbReference>
<dbReference type="Gene3D" id="3.80.30.20">
    <property type="entry name" value="tm_1862 like domain"/>
    <property type="match status" value="1"/>
</dbReference>
<dbReference type="OrthoDB" id="9806827at2"/>
<dbReference type="InterPro" id="IPR006158">
    <property type="entry name" value="Cobalamin-bd"/>
</dbReference>
<dbReference type="GO" id="GO:0051536">
    <property type="term" value="F:iron-sulfur cluster binding"/>
    <property type="evidence" value="ECO:0007669"/>
    <property type="project" value="UniProtKB-KW"/>
</dbReference>
<sequence length="513" mass="58878">MPDIVLTTLNARYWHSSFGLRYLIANMGPLAESTVMLEFGINENLADVLESIVSQNPKIVGIGVYIWNIEPATKLVADLKKLRPDITVVIGGPEVSYESEQQQIVQLADYLVTGEADLALPELCRNLLAKTPPLEKVIPGGVPALSEVKMPYHLYTEEDIKNRVIYVEASRGCPFTCEFCLSALEIPVRQFDVDEFLGKMQLLLDGGAKQFKFVDRTFNLNMRVSKAILQFFLDRYRPDLFLHFEMIPDRLPDSLREMISRFPPGALQFEIGVQTFNDDVGDLISRKQDNEKLAENFEFLRKETGVHIHADLIVGLPGETVESFGTGFDRLLKLNPQEIQVGILKRLRGTPITRHDEDWEMIYSQSAPYEILSTKLVPFEDLQRMRRFAKFWDLIGNSGNFLESRELIWSDANSPFVEFLKLSDWLYAREGQSHGIPLTRLAERMFNFLVQVQQRSEEVVAHAIWNDYTRGGREDRPHFLRKFDLPHPRKRTHEAKELPQRQSRHVVGNTGTK</sequence>
<dbReference type="KEGG" id="tpol:Mal48_26060"/>
<feature type="region of interest" description="Disordered" evidence="6">
    <location>
        <begin position="490"/>
        <end position="513"/>
    </location>
</feature>
<evidence type="ECO:0000256" key="6">
    <source>
        <dbReference type="SAM" id="MobiDB-lite"/>
    </source>
</evidence>
<evidence type="ECO:0000256" key="1">
    <source>
        <dbReference type="ARBA" id="ARBA00001966"/>
    </source>
</evidence>
<dbReference type="CDD" id="cd01335">
    <property type="entry name" value="Radical_SAM"/>
    <property type="match status" value="1"/>
</dbReference>
<dbReference type="PANTHER" id="PTHR43409:SF16">
    <property type="entry name" value="SLR0320 PROTEIN"/>
    <property type="match status" value="1"/>
</dbReference>
<protein>
    <submittedName>
        <fullName evidence="9">Coproporphyrinogen III oxidase</fullName>
    </submittedName>
</protein>
<dbReference type="PROSITE" id="PS51332">
    <property type="entry name" value="B12_BINDING"/>
    <property type="match status" value="1"/>
</dbReference>
<dbReference type="GO" id="GO:0046872">
    <property type="term" value="F:metal ion binding"/>
    <property type="evidence" value="ECO:0007669"/>
    <property type="project" value="UniProtKB-KW"/>
</dbReference>
<dbReference type="PROSITE" id="PS51918">
    <property type="entry name" value="RADICAL_SAM"/>
    <property type="match status" value="1"/>
</dbReference>
<comment type="cofactor">
    <cofactor evidence="1">
        <name>[4Fe-4S] cluster</name>
        <dbReference type="ChEBI" id="CHEBI:49883"/>
    </cofactor>
</comment>
<dbReference type="EMBL" id="CP036267">
    <property type="protein sequence ID" value="QDT33353.1"/>
    <property type="molecule type" value="Genomic_DNA"/>
</dbReference>
<feature type="domain" description="B12-binding" evidence="7">
    <location>
        <begin position="2"/>
        <end position="134"/>
    </location>
</feature>
<evidence type="ECO:0000256" key="3">
    <source>
        <dbReference type="ARBA" id="ARBA00022723"/>
    </source>
</evidence>
<dbReference type="RefSeq" id="WP_145199532.1">
    <property type="nucleotide sequence ID" value="NZ_CP036267.1"/>
</dbReference>
<dbReference type="SUPFAM" id="SSF52242">
    <property type="entry name" value="Cobalamin (vitamin B12)-binding domain"/>
    <property type="match status" value="1"/>
</dbReference>
<keyword evidence="5" id="KW-0411">Iron-sulfur</keyword>
<dbReference type="SMART" id="SM00729">
    <property type="entry name" value="Elp3"/>
    <property type="match status" value="1"/>
</dbReference>
<name>A0A517QP05_9PLAN</name>
<dbReference type="GO" id="GO:0003824">
    <property type="term" value="F:catalytic activity"/>
    <property type="evidence" value="ECO:0007669"/>
    <property type="project" value="InterPro"/>
</dbReference>
<evidence type="ECO:0000256" key="2">
    <source>
        <dbReference type="ARBA" id="ARBA00022691"/>
    </source>
</evidence>
<dbReference type="GO" id="GO:0031419">
    <property type="term" value="F:cobalamin binding"/>
    <property type="evidence" value="ECO:0007669"/>
    <property type="project" value="InterPro"/>
</dbReference>
<organism evidence="9 10">
    <name type="scientific">Thalassoglobus polymorphus</name>
    <dbReference type="NCBI Taxonomy" id="2527994"/>
    <lineage>
        <taxon>Bacteria</taxon>
        <taxon>Pseudomonadati</taxon>
        <taxon>Planctomycetota</taxon>
        <taxon>Planctomycetia</taxon>
        <taxon>Planctomycetales</taxon>
        <taxon>Planctomycetaceae</taxon>
        <taxon>Thalassoglobus</taxon>
    </lineage>
</organism>
<dbReference type="Proteomes" id="UP000315724">
    <property type="component" value="Chromosome"/>
</dbReference>
<dbReference type="Pfam" id="PF02310">
    <property type="entry name" value="B12-binding"/>
    <property type="match status" value="1"/>
</dbReference>
<keyword evidence="2" id="KW-0949">S-adenosyl-L-methionine</keyword>
<proteinExistence type="predicted"/>
<evidence type="ECO:0000313" key="9">
    <source>
        <dbReference type="EMBL" id="QDT33353.1"/>
    </source>
</evidence>
<reference evidence="9 10" key="1">
    <citation type="submission" date="2019-02" db="EMBL/GenBank/DDBJ databases">
        <title>Deep-cultivation of Planctomycetes and their phenomic and genomic characterization uncovers novel biology.</title>
        <authorList>
            <person name="Wiegand S."/>
            <person name="Jogler M."/>
            <person name="Boedeker C."/>
            <person name="Pinto D."/>
            <person name="Vollmers J."/>
            <person name="Rivas-Marin E."/>
            <person name="Kohn T."/>
            <person name="Peeters S.H."/>
            <person name="Heuer A."/>
            <person name="Rast P."/>
            <person name="Oberbeckmann S."/>
            <person name="Bunk B."/>
            <person name="Jeske O."/>
            <person name="Meyerdierks A."/>
            <person name="Storesund J.E."/>
            <person name="Kallscheuer N."/>
            <person name="Luecker S."/>
            <person name="Lage O.M."/>
            <person name="Pohl T."/>
            <person name="Merkel B.J."/>
            <person name="Hornburger P."/>
            <person name="Mueller R.-W."/>
            <person name="Bruemmer F."/>
            <person name="Labrenz M."/>
            <person name="Spormann A.M."/>
            <person name="Op den Camp H."/>
            <person name="Overmann J."/>
            <person name="Amann R."/>
            <person name="Jetten M.S.M."/>
            <person name="Mascher T."/>
            <person name="Medema M.H."/>
            <person name="Devos D.P."/>
            <person name="Kaster A.-K."/>
            <person name="Ovreas L."/>
            <person name="Rohde M."/>
            <person name="Galperin M.Y."/>
            <person name="Jogler C."/>
        </authorList>
    </citation>
    <scope>NUCLEOTIDE SEQUENCE [LARGE SCALE GENOMIC DNA]</scope>
    <source>
        <strain evidence="9 10">Mal48</strain>
    </source>
</reference>
<evidence type="ECO:0000259" key="7">
    <source>
        <dbReference type="PROSITE" id="PS51332"/>
    </source>
</evidence>
<feature type="domain" description="Radical SAM core" evidence="8">
    <location>
        <begin position="159"/>
        <end position="380"/>
    </location>
</feature>
<gene>
    <name evidence="9" type="ORF">Mal48_26060</name>
</gene>
<evidence type="ECO:0000256" key="5">
    <source>
        <dbReference type="ARBA" id="ARBA00023014"/>
    </source>
</evidence>
<keyword evidence="3" id="KW-0479">Metal-binding</keyword>
<dbReference type="PANTHER" id="PTHR43409">
    <property type="entry name" value="ANAEROBIC MAGNESIUM-PROTOPORPHYRIN IX MONOMETHYL ESTER CYCLASE-RELATED"/>
    <property type="match status" value="1"/>
</dbReference>
<evidence type="ECO:0000313" key="10">
    <source>
        <dbReference type="Proteomes" id="UP000315724"/>
    </source>
</evidence>
<dbReference type="SUPFAM" id="SSF102114">
    <property type="entry name" value="Radical SAM enzymes"/>
    <property type="match status" value="1"/>
</dbReference>
<dbReference type="InterPro" id="IPR051198">
    <property type="entry name" value="BchE-like"/>
</dbReference>
<dbReference type="SFLD" id="SFLDG01082">
    <property type="entry name" value="B12-binding_domain_containing"/>
    <property type="match status" value="1"/>
</dbReference>
<evidence type="ECO:0000259" key="8">
    <source>
        <dbReference type="PROSITE" id="PS51918"/>
    </source>
</evidence>
<dbReference type="InterPro" id="IPR025288">
    <property type="entry name" value="DUF4080"/>
</dbReference>
<dbReference type="InterPro" id="IPR036724">
    <property type="entry name" value="Cobalamin-bd_sf"/>
</dbReference>
<dbReference type="InterPro" id="IPR058240">
    <property type="entry name" value="rSAM_sf"/>
</dbReference>
<dbReference type="GO" id="GO:0005829">
    <property type="term" value="C:cytosol"/>
    <property type="evidence" value="ECO:0007669"/>
    <property type="project" value="TreeGrafter"/>
</dbReference>
<accession>A0A517QP05</accession>
<keyword evidence="4" id="KW-0408">Iron</keyword>
<dbReference type="AlphaFoldDB" id="A0A517QP05"/>